<proteinExistence type="predicted"/>
<comment type="caution">
    <text evidence="2">The sequence shown here is derived from an EMBL/GenBank/DDBJ whole genome shotgun (WGS) entry which is preliminary data.</text>
</comment>
<reference evidence="1" key="4">
    <citation type="submission" date="2023-12" db="EMBL/GenBank/DDBJ databases">
        <authorList>
            <person name="Sun Q."/>
            <person name="Inoue M."/>
        </authorList>
    </citation>
    <scope>NUCLEOTIDE SEQUENCE</scope>
    <source>
        <strain evidence="1">JCM 10667</strain>
    </source>
</reference>
<dbReference type="AlphaFoldDB" id="A0A7W7I7E9"/>
<sequence>MTITTTRPGQTTAHDPRDLVEADLFATLSAYVAKDLNVTRTYAEGVVGQALVWLRAVAENPGVRLAMSESVDPGWHAFLLHSQDYMRFCEENLGYYLHHIPPAPGVSMGEEEIARTLPALYATGYRVELEHWTGAAYPCCPPNPCVVKVSDEARHARCNGTGAPPPSAEAFGPQSA</sequence>
<keyword evidence="4" id="KW-1185">Reference proteome</keyword>
<dbReference type="RefSeq" id="WP_184878793.1">
    <property type="nucleotide sequence ID" value="NZ_BAAAHD010000001.1"/>
</dbReference>
<dbReference type="EMBL" id="JACHMV010000001">
    <property type="protein sequence ID" value="MBB4771895.1"/>
    <property type="molecule type" value="Genomic_DNA"/>
</dbReference>
<name>A0A7W7I7E9_9ACTN</name>
<evidence type="ECO:0000313" key="1">
    <source>
        <dbReference type="EMBL" id="GAA0544294.1"/>
    </source>
</evidence>
<reference evidence="1" key="1">
    <citation type="journal article" date="2014" name="Int. J. Syst. Evol. Microbiol.">
        <title>Complete genome of a new Firmicutes species belonging to the dominant human colonic microbiota ('Ruminococcus bicirculans') reveals two chromosomes and a selective capacity to utilize plant glucans.</title>
        <authorList>
            <consortium name="NISC Comparative Sequencing Program"/>
            <person name="Wegmann U."/>
            <person name="Louis P."/>
            <person name="Goesmann A."/>
            <person name="Henrissat B."/>
            <person name="Duncan S.H."/>
            <person name="Flint H.J."/>
        </authorList>
    </citation>
    <scope>NUCLEOTIDE SEQUENCE</scope>
    <source>
        <strain evidence="1">JCM 10667</strain>
    </source>
</reference>
<dbReference type="Proteomes" id="UP001501427">
    <property type="component" value="Unassembled WGS sequence"/>
</dbReference>
<evidence type="ECO:0000313" key="3">
    <source>
        <dbReference type="Proteomes" id="UP000549343"/>
    </source>
</evidence>
<reference evidence="2 3" key="3">
    <citation type="submission" date="2020-08" db="EMBL/GenBank/DDBJ databases">
        <title>Sequencing the genomes of 1000 actinobacteria strains.</title>
        <authorList>
            <person name="Klenk H.-P."/>
        </authorList>
    </citation>
    <scope>NUCLEOTIDE SEQUENCE [LARGE SCALE GENOMIC DNA]</scope>
    <source>
        <strain evidence="2 3">DSM 44772</strain>
    </source>
</reference>
<reference evidence="4" key="2">
    <citation type="journal article" date="2019" name="Int. J. Syst. Evol. Microbiol.">
        <title>The Global Catalogue of Microorganisms (GCM) 10K type strain sequencing project: providing services to taxonomists for standard genome sequencing and annotation.</title>
        <authorList>
            <consortium name="The Broad Institute Genomics Platform"/>
            <consortium name="The Broad Institute Genome Sequencing Center for Infectious Disease"/>
            <person name="Wu L."/>
            <person name="Ma J."/>
        </authorList>
    </citation>
    <scope>NUCLEOTIDE SEQUENCE [LARGE SCALE GENOMIC DNA]</scope>
    <source>
        <strain evidence="4">JCM 10667</strain>
    </source>
</reference>
<dbReference type="Proteomes" id="UP000549343">
    <property type="component" value="Unassembled WGS sequence"/>
</dbReference>
<protein>
    <submittedName>
        <fullName evidence="2">Uncharacterized protein</fullName>
    </submittedName>
</protein>
<accession>A0A7W7I7E9</accession>
<evidence type="ECO:0000313" key="2">
    <source>
        <dbReference type="EMBL" id="MBB4771895.1"/>
    </source>
</evidence>
<gene>
    <name evidence="2" type="ORF">F4557_000313</name>
    <name evidence="1" type="ORF">GCM10009546_02940</name>
</gene>
<organism evidence="2 3">
    <name type="scientific">Actinomadura livida</name>
    <dbReference type="NCBI Taxonomy" id="79909"/>
    <lineage>
        <taxon>Bacteria</taxon>
        <taxon>Bacillati</taxon>
        <taxon>Actinomycetota</taxon>
        <taxon>Actinomycetes</taxon>
        <taxon>Streptosporangiales</taxon>
        <taxon>Thermomonosporaceae</taxon>
        <taxon>Actinomadura</taxon>
    </lineage>
</organism>
<dbReference type="EMBL" id="BAAAHD010000001">
    <property type="protein sequence ID" value="GAA0544294.1"/>
    <property type="molecule type" value="Genomic_DNA"/>
</dbReference>
<evidence type="ECO:0000313" key="4">
    <source>
        <dbReference type="Proteomes" id="UP001501427"/>
    </source>
</evidence>